<protein>
    <submittedName>
        <fullName evidence="2">Uncharacterized protein</fullName>
    </submittedName>
</protein>
<feature type="coiled-coil region" evidence="1">
    <location>
        <begin position="77"/>
        <end position="104"/>
    </location>
</feature>
<organism evidence="2 3">
    <name type="scientific">Lactococcus phage 79201</name>
    <dbReference type="NCBI Taxonomy" id="2029672"/>
    <lineage>
        <taxon>Viruses</taxon>
        <taxon>Duplodnaviria</taxon>
        <taxon>Heunggongvirae</taxon>
        <taxon>Uroviricota</taxon>
        <taxon>Caudoviricetes</taxon>
        <taxon>Skunavirus</taxon>
        <taxon>Skunavirus sv79201</taxon>
    </lineage>
</organism>
<keyword evidence="1" id="KW-0175">Coiled coil</keyword>
<evidence type="ECO:0000256" key="1">
    <source>
        <dbReference type="SAM" id="Coils"/>
    </source>
</evidence>
<evidence type="ECO:0000313" key="3">
    <source>
        <dbReference type="Proteomes" id="UP000257075"/>
    </source>
</evidence>
<proteinExistence type="predicted"/>
<sequence length="106" mass="12626">MKRKLKIYTSYGKQDNEILSDEEMFNSQKELDCYLDEAYNTEELVGKFDFKDTKTQSEYVYCDGGDWDDQTGFTYELVSYLSEFNEINKEIEKLKAKAENLMKEYN</sequence>
<gene>
    <name evidence="2" type="ORF">79201_39</name>
</gene>
<keyword evidence="3" id="KW-1185">Reference proteome</keyword>
<reference evidence="2 3" key="1">
    <citation type="submission" date="2017-07" db="EMBL/GenBank/DDBJ databases">
        <title>Comparative genome analysis of lactococcal phages belonging to the virulent 936 group.</title>
        <authorList>
            <person name="Oliveira J."/>
        </authorList>
    </citation>
    <scope>NUCLEOTIDE SEQUENCE [LARGE SCALE GENOMIC DNA]</scope>
</reference>
<accession>A0A343JQK4</accession>
<dbReference type="EMBL" id="MF448568">
    <property type="protein sequence ID" value="ASZ71777.1"/>
    <property type="molecule type" value="Genomic_DNA"/>
</dbReference>
<evidence type="ECO:0000313" key="2">
    <source>
        <dbReference type="EMBL" id="ASZ71777.1"/>
    </source>
</evidence>
<name>A0A343JQK4_9CAUD</name>
<dbReference type="Proteomes" id="UP000257075">
    <property type="component" value="Segment"/>
</dbReference>